<protein>
    <submittedName>
        <fullName evidence="3">Uncharacterized protein</fullName>
    </submittedName>
</protein>
<organism evidence="3 4">
    <name type="scientific">Dietzia aerolata</name>
    <dbReference type="NCBI Taxonomy" id="595984"/>
    <lineage>
        <taxon>Bacteria</taxon>
        <taxon>Bacillati</taxon>
        <taxon>Actinomycetota</taxon>
        <taxon>Actinomycetes</taxon>
        <taxon>Mycobacteriales</taxon>
        <taxon>Dietziaceae</taxon>
        <taxon>Dietzia</taxon>
    </lineage>
</organism>
<keyword evidence="2" id="KW-0472">Membrane</keyword>
<keyword evidence="2" id="KW-0812">Transmembrane</keyword>
<dbReference type="RefSeq" id="WP_182631572.1">
    <property type="nucleotide sequence ID" value="NZ_JAALDM010000065.1"/>
</dbReference>
<evidence type="ECO:0000256" key="1">
    <source>
        <dbReference type="SAM" id="MobiDB-lite"/>
    </source>
</evidence>
<sequence length="269" mass="27874">MSGSEPQRPEDGTPPDSGASRSGPPTGVIAAAVVTVAVLVIGLAVVVGLRLSGTNLGDTISWGPLQTSTRTPVTRPDRTPRSTSDTTRSTTSTRATTTARRASASCSELRTLTSPGELAAGSRIVDCADGWAVLASAHSGDPYWVAYRNGRWQPVNDISMYLLTCPDEAIAQGAPAWMAERHLGNCPDRNPGNSSIRPGTERPSPRPPTPPTRTNVPQPSPPQTPPETPAPSTPPSSAPPTTSVPEETSENTTTTAAATPPSAAAEELE</sequence>
<evidence type="ECO:0000313" key="4">
    <source>
        <dbReference type="Proteomes" id="UP001589700"/>
    </source>
</evidence>
<keyword evidence="2" id="KW-1133">Transmembrane helix</keyword>
<comment type="caution">
    <text evidence="3">The sequence shown here is derived from an EMBL/GenBank/DDBJ whole genome shotgun (WGS) entry which is preliminary data.</text>
</comment>
<feature type="compositionally biased region" description="Low complexity" evidence="1">
    <location>
        <begin position="239"/>
        <end position="269"/>
    </location>
</feature>
<keyword evidence="4" id="KW-1185">Reference proteome</keyword>
<reference evidence="3 4" key="1">
    <citation type="submission" date="2024-09" db="EMBL/GenBank/DDBJ databases">
        <authorList>
            <person name="Sun Q."/>
            <person name="Mori K."/>
        </authorList>
    </citation>
    <scope>NUCLEOTIDE SEQUENCE [LARGE SCALE GENOMIC DNA]</scope>
    <source>
        <strain evidence="3 4">CCM 7659</strain>
    </source>
</reference>
<feature type="region of interest" description="Disordered" evidence="1">
    <location>
        <begin position="1"/>
        <end position="24"/>
    </location>
</feature>
<proteinExistence type="predicted"/>
<name>A0ABV5JRS5_9ACTN</name>
<accession>A0ABV5JRS5</accession>
<feature type="region of interest" description="Disordered" evidence="1">
    <location>
        <begin position="58"/>
        <end position="107"/>
    </location>
</feature>
<feature type="compositionally biased region" description="Low complexity" evidence="1">
    <location>
        <begin position="81"/>
        <end position="105"/>
    </location>
</feature>
<feature type="transmembrane region" description="Helical" evidence="2">
    <location>
        <begin position="28"/>
        <end position="49"/>
    </location>
</feature>
<feature type="region of interest" description="Disordered" evidence="1">
    <location>
        <begin position="182"/>
        <end position="269"/>
    </location>
</feature>
<evidence type="ECO:0000256" key="2">
    <source>
        <dbReference type="SAM" id="Phobius"/>
    </source>
</evidence>
<dbReference type="EMBL" id="JBHMDY010000006">
    <property type="protein sequence ID" value="MFB9260481.1"/>
    <property type="molecule type" value="Genomic_DNA"/>
</dbReference>
<gene>
    <name evidence="3" type="ORF">ACFFVD_11770</name>
</gene>
<feature type="compositionally biased region" description="Pro residues" evidence="1">
    <location>
        <begin position="218"/>
        <end position="238"/>
    </location>
</feature>
<dbReference type="Proteomes" id="UP001589700">
    <property type="component" value="Unassembled WGS sequence"/>
</dbReference>
<evidence type="ECO:0000313" key="3">
    <source>
        <dbReference type="EMBL" id="MFB9260481.1"/>
    </source>
</evidence>